<evidence type="ECO:0008006" key="3">
    <source>
        <dbReference type="Google" id="ProtNLM"/>
    </source>
</evidence>
<comment type="caution">
    <text evidence="1">The sequence shown here is derived from an EMBL/GenBank/DDBJ whole genome shotgun (WGS) entry which is preliminary data.</text>
</comment>
<keyword evidence="2" id="KW-1185">Reference proteome</keyword>
<accession>G5IAS9</accession>
<proteinExistence type="predicted"/>
<dbReference type="HOGENOM" id="CLU_174021_2_1_9"/>
<evidence type="ECO:0000313" key="2">
    <source>
        <dbReference type="Proteomes" id="UP000005384"/>
    </source>
</evidence>
<dbReference type="AlphaFoldDB" id="G5IAS9"/>
<dbReference type="EMBL" id="ADLN01000003">
    <property type="protein sequence ID" value="EHI61424.1"/>
    <property type="molecule type" value="Genomic_DNA"/>
</dbReference>
<dbReference type="PATRIC" id="fig|742737.3.peg.606"/>
<dbReference type="RefSeq" id="WP_006778590.1">
    <property type="nucleotide sequence ID" value="NZ_CP040506.1"/>
</dbReference>
<gene>
    <name evidence="1" type="ORF">HMPREF9473_00606</name>
</gene>
<sequence>MSKESDFFVYLLEQYAVYKKTTADEVLKILEEKNLTDFVYDMYDVYHTETLDNAFMDLDSLIETGKPAW</sequence>
<evidence type="ECO:0000313" key="1">
    <source>
        <dbReference type="EMBL" id="EHI61424.1"/>
    </source>
</evidence>
<organism evidence="1 2">
    <name type="scientific">Hungatella hathewayi WAL-18680</name>
    <dbReference type="NCBI Taxonomy" id="742737"/>
    <lineage>
        <taxon>Bacteria</taxon>
        <taxon>Bacillati</taxon>
        <taxon>Bacillota</taxon>
        <taxon>Clostridia</taxon>
        <taxon>Lachnospirales</taxon>
        <taxon>Lachnospiraceae</taxon>
        <taxon>Hungatella</taxon>
    </lineage>
</organism>
<dbReference type="Pfam" id="PF12668">
    <property type="entry name" value="DUF3791"/>
    <property type="match status" value="1"/>
</dbReference>
<dbReference type="OrthoDB" id="7068343at2"/>
<name>G5IAS9_9FIRM</name>
<reference evidence="1 2" key="1">
    <citation type="submission" date="2011-08" db="EMBL/GenBank/DDBJ databases">
        <title>The Genome Sequence of Clostridium hathewayi WAL-18680.</title>
        <authorList>
            <consortium name="The Broad Institute Genome Sequencing Platform"/>
            <person name="Earl A."/>
            <person name="Ward D."/>
            <person name="Feldgarden M."/>
            <person name="Gevers D."/>
            <person name="Finegold S.M."/>
            <person name="Summanen P.H."/>
            <person name="Molitoris D.R."/>
            <person name="Song M."/>
            <person name="Daigneault M."/>
            <person name="Allen-Vercoe E."/>
            <person name="Young S.K."/>
            <person name="Zeng Q."/>
            <person name="Gargeya S."/>
            <person name="Fitzgerald M."/>
            <person name="Haas B."/>
            <person name="Abouelleil A."/>
            <person name="Alvarado L."/>
            <person name="Arachchi H.M."/>
            <person name="Berlin A."/>
            <person name="Brown A."/>
            <person name="Chapman S.B."/>
            <person name="Chen Z."/>
            <person name="Dunbar C."/>
            <person name="Freedman E."/>
            <person name="Gearin G."/>
            <person name="Gellesch M."/>
            <person name="Goldberg J."/>
            <person name="Griggs A."/>
            <person name="Gujja S."/>
            <person name="Heiman D."/>
            <person name="Howarth C."/>
            <person name="Larson L."/>
            <person name="Lui A."/>
            <person name="MacDonald P.J.P."/>
            <person name="Montmayeur A."/>
            <person name="Murphy C."/>
            <person name="Neiman D."/>
            <person name="Pearson M."/>
            <person name="Priest M."/>
            <person name="Roberts A."/>
            <person name="Saif S."/>
            <person name="Shea T."/>
            <person name="Shenoy N."/>
            <person name="Sisk P."/>
            <person name="Stolte C."/>
            <person name="Sykes S."/>
            <person name="Wortman J."/>
            <person name="Nusbaum C."/>
            <person name="Birren B."/>
        </authorList>
    </citation>
    <scope>NUCLEOTIDE SEQUENCE [LARGE SCALE GENOMIC DNA]</scope>
    <source>
        <strain evidence="1 2">WAL-18680</strain>
    </source>
</reference>
<protein>
    <recommendedName>
        <fullName evidence="3">DUF3791 domain-containing protein</fullName>
    </recommendedName>
</protein>
<dbReference type="Proteomes" id="UP000005384">
    <property type="component" value="Unassembled WGS sequence"/>
</dbReference>
<dbReference type="InterPro" id="IPR024269">
    <property type="entry name" value="DUF3791"/>
</dbReference>